<gene>
    <name evidence="7" type="ORF">PECAL_1P23430</name>
</gene>
<dbReference type="PANTHER" id="PTHR30566">
    <property type="entry name" value="YNAI-RELATED MECHANOSENSITIVE ION CHANNEL"/>
    <property type="match status" value="1"/>
</dbReference>
<dbReference type="OrthoDB" id="204845at2759"/>
<evidence type="ECO:0000313" key="8">
    <source>
        <dbReference type="Proteomes" id="UP000789595"/>
    </source>
</evidence>
<evidence type="ECO:0000313" key="7">
    <source>
        <dbReference type="EMBL" id="CAH0365882.1"/>
    </source>
</evidence>
<organism evidence="7 8">
    <name type="scientific">Pelagomonas calceolata</name>
    <dbReference type="NCBI Taxonomy" id="35677"/>
    <lineage>
        <taxon>Eukaryota</taxon>
        <taxon>Sar</taxon>
        <taxon>Stramenopiles</taxon>
        <taxon>Ochrophyta</taxon>
        <taxon>Pelagophyceae</taxon>
        <taxon>Pelagomonadales</taxon>
        <taxon>Pelagomonadaceae</taxon>
        <taxon>Pelagomonas</taxon>
    </lineage>
</organism>
<dbReference type="InterPro" id="IPR006685">
    <property type="entry name" value="MscS_channel_2nd"/>
</dbReference>
<evidence type="ECO:0000256" key="2">
    <source>
        <dbReference type="ARBA" id="ARBA00022692"/>
    </source>
</evidence>
<dbReference type="InterPro" id="IPR023408">
    <property type="entry name" value="MscS_beta-dom_sf"/>
</dbReference>
<dbReference type="GO" id="GO:0016020">
    <property type="term" value="C:membrane"/>
    <property type="evidence" value="ECO:0007669"/>
    <property type="project" value="UniProtKB-SubCell"/>
</dbReference>
<keyword evidence="8" id="KW-1185">Reference proteome</keyword>
<accession>A0A8J2SGS9</accession>
<keyword evidence="4" id="KW-0472">Membrane</keyword>
<dbReference type="Proteomes" id="UP000789595">
    <property type="component" value="Unassembled WGS sequence"/>
</dbReference>
<name>A0A8J2SGS9_9STRA</name>
<feature type="signal peptide" evidence="5">
    <location>
        <begin position="1"/>
        <end position="20"/>
    </location>
</feature>
<dbReference type="PANTHER" id="PTHR30566:SF5">
    <property type="entry name" value="MECHANOSENSITIVE ION CHANNEL PROTEIN 1, MITOCHONDRIAL-RELATED"/>
    <property type="match status" value="1"/>
</dbReference>
<keyword evidence="3" id="KW-1133">Transmembrane helix</keyword>
<feature type="domain" description="Mechanosensitive ion channel MscS" evidence="6">
    <location>
        <begin position="263"/>
        <end position="331"/>
    </location>
</feature>
<proteinExistence type="predicted"/>
<dbReference type="Pfam" id="PF00924">
    <property type="entry name" value="MS_channel_2nd"/>
    <property type="match status" value="1"/>
</dbReference>
<protein>
    <recommendedName>
        <fullName evidence="6">Mechanosensitive ion channel MscS domain-containing protein</fullName>
    </recommendedName>
</protein>
<sequence length="456" mass="50491">MHLSSMLSLALFSLFSSARAFRAPRSSIVMLSMLSAVAAFQAPRSRVVPRTVANYAAKPLPAEVVFENINFFGFVKRLTAAVAHARPETLTKITKALPADDFIAVVSFYILLDPALRLMWRIRSKRSFGDSWFGTLRPALKLLSSVFACLYGLDVLYCTSCLVGNPLPNVIPAVAAGIGYTAVAGTLCTSIKDRFLERQVLPAWSKDTRARNFAVKRGTGIGIWILCILICLETLRIEAGVSVKSIIGLTSIFGIATGFAVKDLASNWVGGLLLFVTRPFVPGDKIEMTRLKQSVVERIGWYATRVRSDDDRVQVVPNSKFVSNKISNLSRRRHRSIRKSFHLAYEDLPKCGAIVTALREKLKSMPDVDENRRLYVYIKDLRETDVEIEAEVHWRGVSSLVYRQRRTEALLAIGDVVRDHGASFAVWDAVLSKSGVFEGPRNNGADLSTAPAYTQS</sequence>
<comment type="subcellular location">
    <subcellularLocation>
        <location evidence="1">Membrane</location>
    </subcellularLocation>
</comment>
<dbReference type="AlphaFoldDB" id="A0A8J2SGS9"/>
<evidence type="ECO:0000256" key="5">
    <source>
        <dbReference type="SAM" id="SignalP"/>
    </source>
</evidence>
<dbReference type="InterPro" id="IPR010920">
    <property type="entry name" value="LSM_dom_sf"/>
</dbReference>
<dbReference type="EMBL" id="CAKKNE010000001">
    <property type="protein sequence ID" value="CAH0365882.1"/>
    <property type="molecule type" value="Genomic_DNA"/>
</dbReference>
<evidence type="ECO:0000259" key="6">
    <source>
        <dbReference type="Pfam" id="PF00924"/>
    </source>
</evidence>
<feature type="chain" id="PRO_5035243167" description="Mechanosensitive ion channel MscS domain-containing protein" evidence="5">
    <location>
        <begin position="21"/>
        <end position="456"/>
    </location>
</feature>
<reference evidence="7" key="1">
    <citation type="submission" date="2021-11" db="EMBL/GenBank/DDBJ databases">
        <authorList>
            <consortium name="Genoscope - CEA"/>
            <person name="William W."/>
        </authorList>
    </citation>
    <scope>NUCLEOTIDE SEQUENCE</scope>
</reference>
<comment type="caution">
    <text evidence="7">The sequence shown here is derived from an EMBL/GenBank/DDBJ whole genome shotgun (WGS) entry which is preliminary data.</text>
</comment>
<evidence type="ECO:0000256" key="1">
    <source>
        <dbReference type="ARBA" id="ARBA00004370"/>
    </source>
</evidence>
<keyword evidence="2" id="KW-0812">Transmembrane</keyword>
<evidence type="ECO:0000256" key="4">
    <source>
        <dbReference type="ARBA" id="ARBA00023136"/>
    </source>
</evidence>
<evidence type="ECO:0000256" key="3">
    <source>
        <dbReference type="ARBA" id="ARBA00022989"/>
    </source>
</evidence>
<dbReference type="Gene3D" id="1.10.287.1260">
    <property type="match status" value="1"/>
</dbReference>
<dbReference type="SUPFAM" id="SSF50182">
    <property type="entry name" value="Sm-like ribonucleoproteins"/>
    <property type="match status" value="1"/>
</dbReference>
<dbReference type="GO" id="GO:0055085">
    <property type="term" value="P:transmembrane transport"/>
    <property type="evidence" value="ECO:0007669"/>
    <property type="project" value="InterPro"/>
</dbReference>
<dbReference type="Gene3D" id="2.30.30.60">
    <property type="match status" value="1"/>
</dbReference>
<keyword evidence="5" id="KW-0732">Signal</keyword>